<dbReference type="InterPro" id="IPR042099">
    <property type="entry name" value="ANL_N_sf"/>
</dbReference>
<dbReference type="InterPro" id="IPR045851">
    <property type="entry name" value="AMP-bd_C_sf"/>
</dbReference>
<dbReference type="OrthoDB" id="2472181at2"/>
<keyword evidence="2" id="KW-0436">Ligase</keyword>
<name>A0A919LDZ3_9ACTN</name>
<evidence type="ECO:0000313" key="3">
    <source>
        <dbReference type="Proteomes" id="UP000600026"/>
    </source>
</evidence>
<dbReference type="SUPFAM" id="SSF56801">
    <property type="entry name" value="Acetyl-CoA synthetase-like"/>
    <property type="match status" value="1"/>
</dbReference>
<dbReference type="GO" id="GO:0016874">
    <property type="term" value="F:ligase activity"/>
    <property type="evidence" value="ECO:0007669"/>
    <property type="project" value="UniProtKB-KW"/>
</dbReference>
<dbReference type="PANTHER" id="PTHR45527:SF1">
    <property type="entry name" value="FATTY ACID SYNTHASE"/>
    <property type="match status" value="1"/>
</dbReference>
<dbReference type="GO" id="GO:0005737">
    <property type="term" value="C:cytoplasm"/>
    <property type="evidence" value="ECO:0007669"/>
    <property type="project" value="TreeGrafter"/>
</dbReference>
<dbReference type="InterPro" id="IPR020845">
    <property type="entry name" value="AMP-binding_CS"/>
</dbReference>
<dbReference type="RefSeq" id="WP_063768230.1">
    <property type="nucleotide sequence ID" value="NZ_BNEE01000004.1"/>
</dbReference>
<comment type="caution">
    <text evidence="2">The sequence shown here is derived from an EMBL/GenBank/DDBJ whole genome shotgun (WGS) entry which is preliminary data.</text>
</comment>
<keyword evidence="3" id="KW-1185">Reference proteome</keyword>
<dbReference type="Gene3D" id="3.40.50.12780">
    <property type="entry name" value="N-terminal domain of ligase-like"/>
    <property type="match status" value="1"/>
</dbReference>
<dbReference type="PANTHER" id="PTHR45527">
    <property type="entry name" value="NONRIBOSOMAL PEPTIDE SYNTHETASE"/>
    <property type="match status" value="1"/>
</dbReference>
<sequence length="495" mass="51905">MRFLHDLLDEQCNTEETRPALTAGGVTWTYAELRDRAVNLAGRLSGLGVTKGDRVVIHAPNGPGTVAALFACSYAGAVAVVLNPRVRPFHLDHISADCAPALALVAPDLTGAHTGTGVRTLVLEEELWEAGPDPVAVLPGAGDRSEDDLACLIYTSGSTGMPKAVMSPHRQMAFAVGAIGQVLGYAAEDTVFSCTPLSFDYGLYQVFLSLAAGAHLVLDGDASAGPALLRRLEETGATVFPLVPALAATLVRLTARAGSHGLKLRLVTNTGAALGESHISSLRSAIPGLQVAPMYGLTECKRVSVLEPEGVDARPGSVGRPLPGTSCAVVDEQGRVLPPGTGGELVVSGPHVMPGYWNAPELTARRFRPGPDGSTSLYTGDQCRMDEDGYIYFLGRDDDVYKRKGFRVSTMEIEQAALDISGVDQAAALSPVGDGPARLFVSGEVNVPEILAGLRDRLEPHKIPEVCEVLQTLPLTPHGKIDKAALGSLTSAGTR</sequence>
<dbReference type="InterPro" id="IPR000873">
    <property type="entry name" value="AMP-dep_synth/lig_dom"/>
</dbReference>
<gene>
    <name evidence="2" type="ORF">Sxan_13660</name>
</gene>
<proteinExistence type="predicted"/>
<dbReference type="Proteomes" id="UP000600026">
    <property type="component" value="Unassembled WGS sequence"/>
</dbReference>
<reference evidence="2" key="1">
    <citation type="submission" date="2020-09" db="EMBL/GenBank/DDBJ databases">
        <title>Whole genome shotgun sequence of Streptomyces xanthophaeus NBRC 12829.</title>
        <authorList>
            <person name="Komaki H."/>
            <person name="Tamura T."/>
        </authorList>
    </citation>
    <scope>NUCLEOTIDE SEQUENCE</scope>
    <source>
        <strain evidence="2">NBRC 12829</strain>
    </source>
</reference>
<dbReference type="GO" id="GO:0043041">
    <property type="term" value="P:amino acid activation for nonribosomal peptide biosynthetic process"/>
    <property type="evidence" value="ECO:0007669"/>
    <property type="project" value="TreeGrafter"/>
</dbReference>
<dbReference type="GO" id="GO:0031177">
    <property type="term" value="F:phosphopantetheine binding"/>
    <property type="evidence" value="ECO:0007669"/>
    <property type="project" value="TreeGrafter"/>
</dbReference>
<dbReference type="Pfam" id="PF00501">
    <property type="entry name" value="AMP-binding"/>
    <property type="match status" value="1"/>
</dbReference>
<evidence type="ECO:0000313" key="2">
    <source>
        <dbReference type="EMBL" id="GHI84002.1"/>
    </source>
</evidence>
<dbReference type="EMBL" id="BNEE01000004">
    <property type="protein sequence ID" value="GHI84002.1"/>
    <property type="molecule type" value="Genomic_DNA"/>
</dbReference>
<dbReference type="PROSITE" id="PS00455">
    <property type="entry name" value="AMP_BINDING"/>
    <property type="match status" value="1"/>
</dbReference>
<dbReference type="Gene3D" id="3.30.300.30">
    <property type="match status" value="1"/>
</dbReference>
<evidence type="ECO:0000259" key="1">
    <source>
        <dbReference type="Pfam" id="PF00501"/>
    </source>
</evidence>
<feature type="domain" description="AMP-dependent synthetase/ligase" evidence="1">
    <location>
        <begin position="8"/>
        <end position="357"/>
    </location>
</feature>
<accession>A0A919LDZ3</accession>
<dbReference type="AlphaFoldDB" id="A0A919LDZ3"/>
<protein>
    <submittedName>
        <fullName evidence="2">AMP-dependent ligase</fullName>
    </submittedName>
</protein>
<organism evidence="2 3">
    <name type="scientific">Streptomyces xanthophaeus</name>
    <dbReference type="NCBI Taxonomy" id="67385"/>
    <lineage>
        <taxon>Bacteria</taxon>
        <taxon>Bacillati</taxon>
        <taxon>Actinomycetota</taxon>
        <taxon>Actinomycetes</taxon>
        <taxon>Kitasatosporales</taxon>
        <taxon>Streptomycetaceae</taxon>
        <taxon>Streptomyces</taxon>
    </lineage>
</organism>
<dbReference type="GO" id="GO:0044550">
    <property type="term" value="P:secondary metabolite biosynthetic process"/>
    <property type="evidence" value="ECO:0007669"/>
    <property type="project" value="TreeGrafter"/>
</dbReference>